<accession>A0A8S1PYP0</accession>
<gene>
    <name evidence="2" type="ORF">PSON_ATCC_30995.1.T0910086</name>
</gene>
<dbReference type="Proteomes" id="UP000692954">
    <property type="component" value="Unassembled WGS sequence"/>
</dbReference>
<sequence>MFSKNDGDYEQEFKKQSNLFVFDSCSISHVSEQEDSMGIPYQFEAWNPPNIGKEQKQAGEQNEQNEENKETEKLENLKYQKREDALPITHSIGKIKQKKVKNQEEISDQQIQKKGVYMLPGESKNIPKNFTRALKHFIITNFDTNVLLNPEIKKFLSTKPEKACKQTLENSIKNSQLLQQISQMFYGNILWGNIFLEENKVELEPYFRFNKVWFNTKK</sequence>
<dbReference type="OrthoDB" id="311554at2759"/>
<proteinExistence type="predicted"/>
<name>A0A8S1PYP0_9CILI</name>
<reference evidence="2" key="1">
    <citation type="submission" date="2021-01" db="EMBL/GenBank/DDBJ databases">
        <authorList>
            <consortium name="Genoscope - CEA"/>
            <person name="William W."/>
        </authorList>
    </citation>
    <scope>NUCLEOTIDE SEQUENCE</scope>
</reference>
<comment type="caution">
    <text evidence="2">The sequence shown here is derived from an EMBL/GenBank/DDBJ whole genome shotgun (WGS) entry which is preliminary data.</text>
</comment>
<evidence type="ECO:0000256" key="1">
    <source>
        <dbReference type="SAM" id="MobiDB-lite"/>
    </source>
</evidence>
<organism evidence="2 3">
    <name type="scientific">Paramecium sonneborni</name>
    <dbReference type="NCBI Taxonomy" id="65129"/>
    <lineage>
        <taxon>Eukaryota</taxon>
        <taxon>Sar</taxon>
        <taxon>Alveolata</taxon>
        <taxon>Ciliophora</taxon>
        <taxon>Intramacronucleata</taxon>
        <taxon>Oligohymenophorea</taxon>
        <taxon>Peniculida</taxon>
        <taxon>Parameciidae</taxon>
        <taxon>Paramecium</taxon>
    </lineage>
</organism>
<feature type="region of interest" description="Disordered" evidence="1">
    <location>
        <begin position="42"/>
        <end position="74"/>
    </location>
</feature>
<evidence type="ECO:0000313" key="2">
    <source>
        <dbReference type="EMBL" id="CAD8108467.1"/>
    </source>
</evidence>
<dbReference type="EMBL" id="CAJJDN010000091">
    <property type="protein sequence ID" value="CAD8108467.1"/>
    <property type="molecule type" value="Genomic_DNA"/>
</dbReference>
<dbReference type="AlphaFoldDB" id="A0A8S1PYP0"/>
<evidence type="ECO:0000313" key="3">
    <source>
        <dbReference type="Proteomes" id="UP000692954"/>
    </source>
</evidence>
<protein>
    <submittedName>
        <fullName evidence="2">Uncharacterized protein</fullName>
    </submittedName>
</protein>
<keyword evidence="3" id="KW-1185">Reference proteome</keyword>